<dbReference type="AlphaFoldDB" id="B3T6F5"/>
<sequence length="88" mass="9360">MRFIILTSDHLVSAQVGHFTPASRMALISSASKASESSCWPPARWSALNALPQPPHSAIRSLNSLTWPLATRIGSGVMVGESISTMSP</sequence>
<name>B3T6F5_9ZZZZ</name>
<proteinExistence type="predicted"/>
<evidence type="ECO:0000313" key="1">
    <source>
        <dbReference type="EMBL" id="ABZ08164.1"/>
    </source>
</evidence>
<reference evidence="1" key="1">
    <citation type="journal article" date="2008" name="ISME J.">
        <title>Genomic patterns of recombination, clonal divergence and environment in marine microbial populations.</title>
        <authorList>
            <person name="Konstantinidis K.T."/>
            <person name="Delong E.F."/>
        </authorList>
    </citation>
    <scope>NUCLEOTIDE SEQUENCE</scope>
</reference>
<accession>B3T6F5</accession>
<organism evidence="1">
    <name type="scientific">uncultured marine microorganism HF4000_APKG2H5</name>
    <dbReference type="NCBI Taxonomy" id="455545"/>
    <lineage>
        <taxon>unclassified sequences</taxon>
        <taxon>environmental samples</taxon>
    </lineage>
</organism>
<protein>
    <submittedName>
        <fullName evidence="1">Uncharacterized protein</fullName>
    </submittedName>
</protein>
<gene>
    <name evidence="1" type="ORF">ALOHA_HF4000APKG2H5ctg1g10</name>
</gene>
<dbReference type="EMBL" id="EU016623">
    <property type="protein sequence ID" value="ABZ08164.1"/>
    <property type="molecule type" value="Genomic_DNA"/>
</dbReference>